<evidence type="ECO:0000256" key="1">
    <source>
        <dbReference type="SAM" id="MobiDB-lite"/>
    </source>
</evidence>
<organism evidence="2 3">
    <name type="scientific">Pleuronectes platessa</name>
    <name type="common">European plaice</name>
    <dbReference type="NCBI Taxonomy" id="8262"/>
    <lineage>
        <taxon>Eukaryota</taxon>
        <taxon>Metazoa</taxon>
        <taxon>Chordata</taxon>
        <taxon>Craniata</taxon>
        <taxon>Vertebrata</taxon>
        <taxon>Euteleostomi</taxon>
        <taxon>Actinopterygii</taxon>
        <taxon>Neopterygii</taxon>
        <taxon>Teleostei</taxon>
        <taxon>Neoteleostei</taxon>
        <taxon>Acanthomorphata</taxon>
        <taxon>Carangaria</taxon>
        <taxon>Pleuronectiformes</taxon>
        <taxon>Pleuronectoidei</taxon>
        <taxon>Pleuronectidae</taxon>
        <taxon>Pleuronectes</taxon>
    </lineage>
</organism>
<feature type="compositionally biased region" description="Low complexity" evidence="1">
    <location>
        <begin position="55"/>
        <end position="65"/>
    </location>
</feature>
<keyword evidence="3" id="KW-1185">Reference proteome</keyword>
<dbReference type="EMBL" id="CADEAL010000532">
    <property type="protein sequence ID" value="CAB1421578.1"/>
    <property type="molecule type" value="Genomic_DNA"/>
</dbReference>
<feature type="compositionally biased region" description="Basic and acidic residues" evidence="1">
    <location>
        <begin position="35"/>
        <end position="48"/>
    </location>
</feature>
<reference evidence="2" key="1">
    <citation type="submission" date="2020-03" db="EMBL/GenBank/DDBJ databases">
        <authorList>
            <person name="Weist P."/>
        </authorList>
    </citation>
    <scope>NUCLEOTIDE SEQUENCE</scope>
</reference>
<accession>A0A9N7YDC9</accession>
<evidence type="ECO:0000313" key="2">
    <source>
        <dbReference type="EMBL" id="CAB1421578.1"/>
    </source>
</evidence>
<evidence type="ECO:0000313" key="3">
    <source>
        <dbReference type="Proteomes" id="UP001153269"/>
    </source>
</evidence>
<dbReference type="Proteomes" id="UP001153269">
    <property type="component" value="Unassembled WGS sequence"/>
</dbReference>
<feature type="region of interest" description="Disordered" evidence="1">
    <location>
        <begin position="82"/>
        <end position="107"/>
    </location>
</feature>
<feature type="region of interest" description="Disordered" evidence="1">
    <location>
        <begin position="25"/>
        <end position="68"/>
    </location>
</feature>
<gene>
    <name evidence="2" type="ORF">PLEPLA_LOCUS9465</name>
</gene>
<feature type="compositionally biased region" description="Polar residues" evidence="1">
    <location>
        <begin position="25"/>
        <end position="34"/>
    </location>
</feature>
<sequence>MTRLFSVCLDTSFHTDSSVKIKHQWSQTPEVNSSEELRRKRDKEEGRRLSSAGQWRWASPPSSSARSKKDVLFWARFIKESKPRPTCSSSHDSFSRTSCTSRTERWR</sequence>
<dbReference type="AlphaFoldDB" id="A0A9N7YDC9"/>
<protein>
    <submittedName>
        <fullName evidence="2">Uncharacterized protein</fullName>
    </submittedName>
</protein>
<comment type="caution">
    <text evidence="2">The sequence shown here is derived from an EMBL/GenBank/DDBJ whole genome shotgun (WGS) entry which is preliminary data.</text>
</comment>
<feature type="compositionally biased region" description="Polar residues" evidence="1">
    <location>
        <begin position="86"/>
        <end position="101"/>
    </location>
</feature>
<name>A0A9N7YDC9_PLEPL</name>
<proteinExistence type="predicted"/>